<evidence type="ECO:0000313" key="3">
    <source>
        <dbReference type="Proteomes" id="UP000256964"/>
    </source>
</evidence>
<name>A0A371D9C8_9APHY</name>
<protein>
    <submittedName>
        <fullName evidence="2">Uncharacterized protein</fullName>
    </submittedName>
</protein>
<sequence length="188" mass="20518">MREGPPGKHAVTTTPRKATRTAVDTSCALIWVSGRARSSHHCSFTPPRRLHRLSHAHDPTLNSVIAKLPHQRIMLMLVEDLRIARDQTRLVRVDLAKWDASDSMASRVTLSGLLNALGSVDAQAGGPLTDHHDEGQAIRTSGQRRSSSRRTGRIAATLLHRETLILPHPGVSPSPIHTAVSALNCLLR</sequence>
<dbReference type="EMBL" id="KZ857407">
    <property type="protein sequence ID" value="RDX49120.1"/>
    <property type="molecule type" value="Genomic_DNA"/>
</dbReference>
<evidence type="ECO:0000256" key="1">
    <source>
        <dbReference type="SAM" id="MobiDB-lite"/>
    </source>
</evidence>
<dbReference type="Proteomes" id="UP000256964">
    <property type="component" value="Unassembled WGS sequence"/>
</dbReference>
<feature type="region of interest" description="Disordered" evidence="1">
    <location>
        <begin position="127"/>
        <end position="151"/>
    </location>
</feature>
<keyword evidence="3" id="KW-1185">Reference proteome</keyword>
<organism evidence="2 3">
    <name type="scientific">Lentinus brumalis</name>
    <dbReference type="NCBI Taxonomy" id="2498619"/>
    <lineage>
        <taxon>Eukaryota</taxon>
        <taxon>Fungi</taxon>
        <taxon>Dikarya</taxon>
        <taxon>Basidiomycota</taxon>
        <taxon>Agaricomycotina</taxon>
        <taxon>Agaricomycetes</taxon>
        <taxon>Polyporales</taxon>
        <taxon>Polyporaceae</taxon>
        <taxon>Lentinus</taxon>
    </lineage>
</organism>
<reference evidence="2 3" key="1">
    <citation type="journal article" date="2018" name="Biotechnol. Biofuels">
        <title>Integrative visual omics of the white-rot fungus Polyporus brumalis exposes the biotechnological potential of its oxidative enzymes for delignifying raw plant biomass.</title>
        <authorList>
            <person name="Miyauchi S."/>
            <person name="Rancon A."/>
            <person name="Drula E."/>
            <person name="Hage H."/>
            <person name="Chaduli D."/>
            <person name="Favel A."/>
            <person name="Grisel S."/>
            <person name="Henrissat B."/>
            <person name="Herpoel-Gimbert I."/>
            <person name="Ruiz-Duenas F.J."/>
            <person name="Chevret D."/>
            <person name="Hainaut M."/>
            <person name="Lin J."/>
            <person name="Wang M."/>
            <person name="Pangilinan J."/>
            <person name="Lipzen A."/>
            <person name="Lesage-Meessen L."/>
            <person name="Navarro D."/>
            <person name="Riley R."/>
            <person name="Grigoriev I.V."/>
            <person name="Zhou S."/>
            <person name="Raouche S."/>
            <person name="Rosso M.N."/>
        </authorList>
    </citation>
    <scope>NUCLEOTIDE SEQUENCE [LARGE SCALE GENOMIC DNA]</scope>
    <source>
        <strain evidence="2 3">BRFM 1820</strain>
    </source>
</reference>
<evidence type="ECO:0000313" key="2">
    <source>
        <dbReference type="EMBL" id="RDX49120.1"/>
    </source>
</evidence>
<dbReference type="AlphaFoldDB" id="A0A371D9C8"/>
<accession>A0A371D9C8</accession>
<proteinExistence type="predicted"/>
<gene>
    <name evidence="2" type="ORF">OH76DRAFT_557288</name>
</gene>